<keyword evidence="13" id="KW-0393">Immunoglobulin domain</keyword>
<dbReference type="FunFam" id="2.60.40.10:FF:000272">
    <property type="entry name" value="Immunoglobulin superfamily member 9B"/>
    <property type="match status" value="1"/>
</dbReference>
<evidence type="ECO:0000256" key="1">
    <source>
        <dbReference type="ARBA" id="ARBA00004162"/>
    </source>
</evidence>
<dbReference type="FunFam" id="2.60.40.10:FF:000389">
    <property type="entry name" value="Immunoglobulin superfamily member 9B"/>
    <property type="match status" value="1"/>
</dbReference>
<evidence type="ECO:0000256" key="10">
    <source>
        <dbReference type="ARBA" id="ARBA00023136"/>
    </source>
</evidence>
<evidence type="ECO:0000256" key="15">
    <source>
        <dbReference type="ARBA" id="ARBA00061549"/>
    </source>
</evidence>
<keyword evidence="6" id="KW-0677">Repeat</keyword>
<keyword evidence="10 17" id="KW-0472">Membrane</keyword>
<feature type="domain" description="Ig-like" evidence="18">
    <location>
        <begin position="377"/>
        <end position="473"/>
    </location>
</feature>
<evidence type="ECO:0000256" key="5">
    <source>
        <dbReference type="ARBA" id="ARBA00022729"/>
    </source>
</evidence>
<dbReference type="SUPFAM" id="SSF49265">
    <property type="entry name" value="Fibronectin type III"/>
    <property type="match status" value="1"/>
</dbReference>
<feature type="region of interest" description="Disordered" evidence="16">
    <location>
        <begin position="853"/>
        <end position="897"/>
    </location>
</feature>
<feature type="domain" description="Ig-like" evidence="18">
    <location>
        <begin position="192"/>
        <end position="263"/>
    </location>
</feature>
<dbReference type="PROSITE" id="PS50835">
    <property type="entry name" value="IG_LIKE"/>
    <property type="match status" value="5"/>
</dbReference>
<dbReference type="InterPro" id="IPR013783">
    <property type="entry name" value="Ig-like_fold"/>
</dbReference>
<evidence type="ECO:0000259" key="18">
    <source>
        <dbReference type="PROSITE" id="PS50835"/>
    </source>
</evidence>
<feature type="domain" description="Fibronectin type-III" evidence="19">
    <location>
        <begin position="567"/>
        <end position="662"/>
    </location>
</feature>
<evidence type="ECO:0000313" key="20">
    <source>
        <dbReference type="EMBL" id="KAK0141732.1"/>
    </source>
</evidence>
<feature type="region of interest" description="Disordered" evidence="16">
    <location>
        <begin position="1141"/>
        <end position="1202"/>
    </location>
</feature>
<dbReference type="InterPro" id="IPR051170">
    <property type="entry name" value="Neural/epithelial_adhesion"/>
</dbReference>
<feature type="compositionally biased region" description="Low complexity" evidence="16">
    <location>
        <begin position="1320"/>
        <end position="1337"/>
    </location>
</feature>
<proteinExistence type="inferred from homology"/>
<dbReference type="InterPro" id="IPR003598">
    <property type="entry name" value="Ig_sub2"/>
</dbReference>
<evidence type="ECO:0000256" key="4">
    <source>
        <dbReference type="ARBA" id="ARBA00022692"/>
    </source>
</evidence>
<keyword evidence="12" id="KW-0325">Glycoprotein</keyword>
<dbReference type="SUPFAM" id="SSF48726">
    <property type="entry name" value="Immunoglobulin"/>
    <property type="match status" value="5"/>
</dbReference>
<dbReference type="FunFam" id="2.60.40.10:FF:000321">
    <property type="entry name" value="protein turtle homolog B isoform X2"/>
    <property type="match status" value="1"/>
</dbReference>
<dbReference type="InterPro" id="IPR007110">
    <property type="entry name" value="Ig-like_dom"/>
</dbReference>
<evidence type="ECO:0000256" key="13">
    <source>
        <dbReference type="ARBA" id="ARBA00023319"/>
    </source>
</evidence>
<dbReference type="FunFam" id="2.60.40.10:FF:000226">
    <property type="entry name" value="protein turtle homolog B"/>
    <property type="match status" value="1"/>
</dbReference>
<dbReference type="InterPro" id="IPR013098">
    <property type="entry name" value="Ig_I-set"/>
</dbReference>
<evidence type="ECO:0000256" key="7">
    <source>
        <dbReference type="ARBA" id="ARBA00022902"/>
    </source>
</evidence>
<comment type="caution">
    <text evidence="20">The sequence shown here is derived from an EMBL/GenBank/DDBJ whole genome shotgun (WGS) entry which is preliminary data.</text>
</comment>
<dbReference type="Proteomes" id="UP001174136">
    <property type="component" value="Unassembled WGS sequence"/>
</dbReference>
<evidence type="ECO:0000256" key="12">
    <source>
        <dbReference type="ARBA" id="ARBA00023180"/>
    </source>
</evidence>
<feature type="transmembrane region" description="Helical" evidence="17">
    <location>
        <begin position="782"/>
        <end position="807"/>
    </location>
</feature>
<evidence type="ECO:0000256" key="8">
    <source>
        <dbReference type="ARBA" id="ARBA00022989"/>
    </source>
</evidence>
<feature type="domain" description="Ig-like" evidence="18">
    <location>
        <begin position="281"/>
        <end position="373"/>
    </location>
</feature>
<keyword evidence="11" id="KW-1015">Disulfide bond</keyword>
<evidence type="ECO:0000256" key="9">
    <source>
        <dbReference type="ARBA" id="ARBA00023018"/>
    </source>
</evidence>
<dbReference type="InterPro" id="IPR036179">
    <property type="entry name" value="Ig-like_dom_sf"/>
</dbReference>
<name>A0AA47MJY6_MERPO</name>
<evidence type="ECO:0000256" key="6">
    <source>
        <dbReference type="ARBA" id="ARBA00022737"/>
    </source>
</evidence>
<dbReference type="SMART" id="SM00408">
    <property type="entry name" value="IGc2"/>
    <property type="match status" value="5"/>
</dbReference>
<dbReference type="CDD" id="cd00063">
    <property type="entry name" value="FN3"/>
    <property type="match status" value="2"/>
</dbReference>
<keyword evidence="21" id="KW-1185">Reference proteome</keyword>
<dbReference type="PANTHER" id="PTHR12231">
    <property type="entry name" value="CTX-RELATED TYPE I TRANSMEMBRANE PROTEIN"/>
    <property type="match status" value="1"/>
</dbReference>
<keyword evidence="5" id="KW-0732">Signal</keyword>
<dbReference type="GO" id="GO:0045202">
    <property type="term" value="C:synapse"/>
    <property type="evidence" value="ECO:0007669"/>
    <property type="project" value="UniProtKB-SubCell"/>
</dbReference>
<feature type="compositionally biased region" description="Low complexity" evidence="16">
    <location>
        <begin position="1449"/>
        <end position="1460"/>
    </location>
</feature>
<comment type="similarity">
    <text evidence="15">Belongs to the immunoglobulin superfamily. Turtle family.</text>
</comment>
<dbReference type="SMART" id="SM00060">
    <property type="entry name" value="FN3"/>
    <property type="match status" value="2"/>
</dbReference>
<evidence type="ECO:0000256" key="16">
    <source>
        <dbReference type="SAM" id="MobiDB-lite"/>
    </source>
</evidence>
<dbReference type="PROSITE" id="PS50853">
    <property type="entry name" value="FN3"/>
    <property type="match status" value="2"/>
</dbReference>
<accession>A0AA47MJY6</accession>
<feature type="compositionally biased region" description="Polar residues" evidence="16">
    <location>
        <begin position="1278"/>
        <end position="1290"/>
    </location>
</feature>
<dbReference type="PANTHER" id="PTHR12231:SF240">
    <property type="entry name" value="PROTEIN TURTLE HOMOLOG B"/>
    <property type="match status" value="1"/>
</dbReference>
<dbReference type="Pfam" id="PF07686">
    <property type="entry name" value="V-set"/>
    <property type="match status" value="1"/>
</dbReference>
<evidence type="ECO:0000256" key="17">
    <source>
        <dbReference type="SAM" id="Phobius"/>
    </source>
</evidence>
<feature type="domain" description="Ig-like" evidence="18">
    <location>
        <begin position="78"/>
        <end position="168"/>
    </location>
</feature>
<gene>
    <name evidence="20" type="primary">IGSF9B</name>
    <name evidence="20" type="ORF">N1851_020602</name>
</gene>
<dbReference type="FunFam" id="2.60.40.10:FF:000245">
    <property type="entry name" value="protein turtle homolog B isoform X2"/>
    <property type="match status" value="1"/>
</dbReference>
<dbReference type="GO" id="GO:0005886">
    <property type="term" value="C:plasma membrane"/>
    <property type="evidence" value="ECO:0007669"/>
    <property type="project" value="UniProtKB-SubCell"/>
</dbReference>
<dbReference type="InterPro" id="IPR003961">
    <property type="entry name" value="FN3_dom"/>
</dbReference>
<reference evidence="20" key="1">
    <citation type="journal article" date="2023" name="Front. Mar. Sci.">
        <title>A new Merluccius polli reference genome to investigate the effects of global change in West African waters.</title>
        <authorList>
            <person name="Mateo J.L."/>
            <person name="Blanco-Fernandez C."/>
            <person name="Garcia-Vazquez E."/>
            <person name="Machado-Schiaffino G."/>
        </authorList>
    </citation>
    <scope>NUCLEOTIDE SEQUENCE</scope>
    <source>
        <strain evidence="20">C29</strain>
        <tissue evidence="20">Fin</tissue>
    </source>
</reference>
<dbReference type="SMART" id="SM00409">
    <property type="entry name" value="IG"/>
    <property type="match status" value="5"/>
</dbReference>
<dbReference type="EMBL" id="JAOPHQ010003749">
    <property type="protein sequence ID" value="KAK0141732.1"/>
    <property type="molecule type" value="Genomic_DNA"/>
</dbReference>
<organism evidence="20 21">
    <name type="scientific">Merluccius polli</name>
    <name type="common">Benguela hake</name>
    <name type="synonym">Merluccius cadenati</name>
    <dbReference type="NCBI Taxonomy" id="89951"/>
    <lineage>
        <taxon>Eukaryota</taxon>
        <taxon>Metazoa</taxon>
        <taxon>Chordata</taxon>
        <taxon>Craniata</taxon>
        <taxon>Vertebrata</taxon>
        <taxon>Euteleostomi</taxon>
        <taxon>Actinopterygii</taxon>
        <taxon>Neopterygii</taxon>
        <taxon>Teleostei</taxon>
        <taxon>Neoteleostei</taxon>
        <taxon>Acanthomorphata</taxon>
        <taxon>Zeiogadaria</taxon>
        <taxon>Gadariae</taxon>
        <taxon>Gadiformes</taxon>
        <taxon>Gadoidei</taxon>
        <taxon>Merlucciidae</taxon>
        <taxon>Merluccius</taxon>
    </lineage>
</organism>
<evidence type="ECO:0000256" key="3">
    <source>
        <dbReference type="ARBA" id="ARBA00022553"/>
    </source>
</evidence>
<dbReference type="Pfam" id="PF00041">
    <property type="entry name" value="fn3"/>
    <property type="match status" value="2"/>
</dbReference>
<feature type="domain" description="Ig-like" evidence="18">
    <location>
        <begin position="478"/>
        <end position="558"/>
    </location>
</feature>
<dbReference type="SMART" id="SM00406">
    <property type="entry name" value="IGv"/>
    <property type="match status" value="2"/>
</dbReference>
<protein>
    <submittedName>
        <fullName evidence="20">Protein turtle B</fullName>
    </submittedName>
</protein>
<sequence length="1517" mass="167959">MATILVVVMMMLVVMVMLVLMLVVMLMVVVMLVVMDINSEVIPSKGAVFAPSVVMSPAANQHMVPLEGKPHAFTPGAPRGVQEEPQFVTARAGDIVILGCDVPHPLNGQPYVVEWFKYGMPIPFFINFRFYPPHVDPEYAGRASLHGKSSLRIEKVRSDDQGWYECKVLMLEQHYDTFNNGSWVHLTVNAPPTFMATPPQYVEAKEGGSITLTCTAFGNPKPSVGWLREGNLLVNSAKYKVSDGSLSVLSINREDRGAYTCRAFSPQGEVIHTTRLLVQGPPFIVSPPENITVNISQDAFFTCQAEAYPGNLTYTWFWEEDNVFFKNDLKRRVSILIDGSLIIAQVKPEDAGKYTCSPSNSLGQTPTASAYMTVQYPARVLNMPPVIYVAIGLPGFIRCPIDANPPVTMVKWKKDGLPLRIEKVQFPAYPGWSQTDDGSIRVAEVTEDSLGTYTCMPYNALGSMGWSTPAPLVLKDPPKFSVVPGGEYRQEVGRELVIPCEAEGDPFPNITWRKVGKPSRSKHNVLPRGSIQFKSLTKEDHGEWECVATNVATSITASTHLLVIGTSPHAPVGIHAVASSTWANVSWEPGYDGGFPQTFSVWLKRERLGPHDWLSVPVPGGQPWLLAAGLEPETAYQFSVLAQNKLGTGPFSEVVTVNTLVFPISTPEPLVLLTQPRCLTANRTQQGVLLTWIPPANHTAPIQHYIMEFRLGERWDVLDDSIPAGETELLARDLIQEAWYEFRIMAVMDDLVSEPSNIVGVSSTDFFPPPEMVEEGGLARPVVAGIVATICFLAAAVLFSTLAACFVNKQRRRKLKRKRDPPLSITHCRKSMEAASPLSPLPGVEPYWEGLDARRSSGKVSPESMHSKETPSDSSDDGLDLHLKKIPPSPGRKEELSLYKKTKRAIISKKYGISKHEAEATTPIELISRGPDGRFVMDPSDAEMSVKPRRIEGFPFVEESDLYPEFRQSDEENDDPRPLPPVMATLRPHQISPISSQESYLRPPAYSPRFQRPLEGMTIMESSRLQATGQIRSSLHHRAFYGYLGSHRDHDPPPFYMPETSPLSSVMSSPPYLAEGPFGHPMIPEDMGDGDYQQYAVSGFPLPLTLASSRSPEIWQGVDFTFASLEGPHFIFPPPRPFHLHRHDSPYPPPPPPPPPPHVLPLSSFQPSPLPMPTYPAVLPLEASKGRPGKSPSKARPRGSPARHIAMQEAHLGQLRHTSHGMGVPVLPYTEQMARIVPSTFSSLDTRWFESAPRFSPRQVRRMDPGIHQVVLQPSRLSPLTQSPLSSHQGSPEILVRPRPRPSIVQPPIPPEMSEITLLPPSTASFSRRSSPSSSPAKGQASRRASPSFRPHMAFATSATSYPSQSPSPPMESSNLFGQMPSQRRTEEGILPSEPSPPQLSASGRRRGAPSAHPGSERVDALRYQRIKKTKKMMMNNNNSKARRKTGVSTSQTQQAYTSQEPPPEEALYLRKKKKRPIRHDPYIRFSALLYRRPLQEDQRAILASMDSIDLDHATLL</sequence>
<evidence type="ECO:0000256" key="11">
    <source>
        <dbReference type="ARBA" id="ARBA00023157"/>
    </source>
</evidence>
<dbReference type="InterPro" id="IPR003599">
    <property type="entry name" value="Ig_sub"/>
</dbReference>
<keyword evidence="8 17" id="KW-1133">Transmembrane helix</keyword>
<evidence type="ECO:0000313" key="21">
    <source>
        <dbReference type="Proteomes" id="UP001174136"/>
    </source>
</evidence>
<dbReference type="Gene3D" id="2.60.40.10">
    <property type="entry name" value="Immunoglobulins"/>
    <property type="match status" value="7"/>
</dbReference>
<feature type="compositionally biased region" description="Pro residues" evidence="16">
    <location>
        <begin position="1146"/>
        <end position="1159"/>
    </location>
</feature>
<feature type="domain" description="Fibronectin type-III" evidence="19">
    <location>
        <begin position="672"/>
        <end position="770"/>
    </location>
</feature>
<comment type="subcellular location">
    <subcellularLocation>
        <location evidence="1">Cell membrane</location>
        <topology evidence="1">Single-pass membrane protein</topology>
    </subcellularLocation>
    <subcellularLocation>
        <location evidence="14">Synapse</location>
    </subcellularLocation>
</comment>
<dbReference type="GO" id="GO:0007399">
    <property type="term" value="P:nervous system development"/>
    <property type="evidence" value="ECO:0007669"/>
    <property type="project" value="UniProtKB-KW"/>
</dbReference>
<feature type="region of interest" description="Disordered" evidence="16">
    <location>
        <begin position="1278"/>
        <end position="1465"/>
    </location>
</feature>
<evidence type="ECO:0000256" key="2">
    <source>
        <dbReference type="ARBA" id="ARBA00022475"/>
    </source>
</evidence>
<dbReference type="GO" id="GO:0043005">
    <property type="term" value="C:neuron projection"/>
    <property type="evidence" value="ECO:0007669"/>
    <property type="project" value="TreeGrafter"/>
</dbReference>
<evidence type="ECO:0000259" key="19">
    <source>
        <dbReference type="PROSITE" id="PS50853"/>
    </source>
</evidence>
<keyword evidence="4 17" id="KW-0812">Transmembrane</keyword>
<dbReference type="Pfam" id="PF07679">
    <property type="entry name" value="I-set"/>
    <property type="match status" value="1"/>
</dbReference>
<dbReference type="FunFam" id="2.60.40.10:FF:000323">
    <property type="entry name" value="Immunoglobulin superfamily member 9B"/>
    <property type="match status" value="1"/>
</dbReference>
<dbReference type="CDD" id="cd00096">
    <property type="entry name" value="Ig"/>
    <property type="match status" value="2"/>
</dbReference>
<dbReference type="Pfam" id="PF13927">
    <property type="entry name" value="Ig_3"/>
    <property type="match status" value="2"/>
</dbReference>
<keyword evidence="9" id="KW-0770">Synapse</keyword>
<keyword evidence="7" id="KW-0524">Neurogenesis</keyword>
<dbReference type="InterPro" id="IPR036116">
    <property type="entry name" value="FN3_sf"/>
</dbReference>
<dbReference type="InterPro" id="IPR013106">
    <property type="entry name" value="Ig_V-set"/>
</dbReference>
<feature type="transmembrane region" description="Helical" evidence="17">
    <location>
        <begin position="12"/>
        <end position="35"/>
    </location>
</feature>
<keyword evidence="3" id="KW-0597">Phosphoprotein</keyword>
<evidence type="ECO:0000256" key="14">
    <source>
        <dbReference type="ARBA" id="ARBA00034103"/>
    </source>
</evidence>
<keyword evidence="2" id="KW-1003">Cell membrane</keyword>